<organism evidence="1 2">
    <name type="scientific">Desulfosarcina alkanivorans</name>
    <dbReference type="NCBI Taxonomy" id="571177"/>
    <lineage>
        <taxon>Bacteria</taxon>
        <taxon>Pseudomonadati</taxon>
        <taxon>Thermodesulfobacteriota</taxon>
        <taxon>Desulfobacteria</taxon>
        <taxon>Desulfobacterales</taxon>
        <taxon>Desulfosarcinaceae</taxon>
        <taxon>Desulfosarcina</taxon>
    </lineage>
</organism>
<dbReference type="EMBL" id="AP021874">
    <property type="protein sequence ID" value="BBO67700.1"/>
    <property type="molecule type" value="Genomic_DNA"/>
</dbReference>
<proteinExistence type="predicted"/>
<dbReference type="Proteomes" id="UP000427906">
    <property type="component" value="Chromosome"/>
</dbReference>
<dbReference type="AlphaFoldDB" id="A0A5K7YHY3"/>
<dbReference type="OrthoDB" id="5421814at2"/>
<evidence type="ECO:0000313" key="2">
    <source>
        <dbReference type="Proteomes" id="UP000427906"/>
    </source>
</evidence>
<dbReference type="RefSeq" id="WP_155315931.1">
    <property type="nucleotide sequence ID" value="NZ_AP021874.1"/>
</dbReference>
<dbReference type="KEGG" id="dalk:DSCA_16300"/>
<gene>
    <name evidence="1" type="ORF">DSCA_16300</name>
</gene>
<keyword evidence="2" id="KW-1185">Reference proteome</keyword>
<protein>
    <submittedName>
        <fullName evidence="1">Uncharacterized protein</fullName>
    </submittedName>
</protein>
<accession>A0A5K7YHY3</accession>
<name>A0A5K7YHY3_9BACT</name>
<reference evidence="1 2" key="1">
    <citation type="submission" date="2019-11" db="EMBL/GenBank/DDBJ databases">
        <title>Comparative genomics of hydrocarbon-degrading Desulfosarcina strains.</title>
        <authorList>
            <person name="Watanabe M."/>
            <person name="Kojima H."/>
            <person name="Fukui M."/>
        </authorList>
    </citation>
    <scope>NUCLEOTIDE SEQUENCE [LARGE SCALE GENOMIC DNA]</scope>
    <source>
        <strain evidence="1 2">PL12</strain>
    </source>
</reference>
<sequence length="169" mass="18823">MGLALWGCSSAGHPSRAIWTAGPESREVDNRWFNARVEPRKGASAFYSFFLLTITNKSDSDLVVDWNDSRYLFNGSPRGMLVFEGIDPQQVKNATVPPETIAPGAVFSRVVMPLERIAWRPLKENTTDRRGITPGMLPAGENGIRLVVRRDDGRMTLPLSVRIARREAP</sequence>
<evidence type="ECO:0000313" key="1">
    <source>
        <dbReference type="EMBL" id="BBO67700.1"/>
    </source>
</evidence>